<dbReference type="CDD" id="cd24146">
    <property type="entry name" value="nat-AmDH_N_like"/>
    <property type="match status" value="1"/>
</dbReference>
<name>A0A1Q4H9A2_9MYCO</name>
<reference evidence="1 2" key="1">
    <citation type="submission" date="2016-11" db="EMBL/GenBank/DDBJ databases">
        <title>Genome sequences of unsequenced Mycobacteria.</title>
        <authorList>
            <person name="Greninger A.L."/>
            <person name="Fang F."/>
            <person name="Jerome K.R."/>
        </authorList>
    </citation>
    <scope>NUCLEOTIDE SEQUENCE [LARGE SCALE GENOMIC DNA]</scope>
    <source>
        <strain evidence="1 2">M11</strain>
    </source>
</reference>
<comment type="caution">
    <text evidence="1">The sequence shown here is derived from an EMBL/GenBank/DDBJ whole genome shotgun (WGS) entry which is preliminary data.</text>
</comment>
<protein>
    <recommendedName>
        <fullName evidence="3">Dihydrodipicolinate reductase</fullName>
    </recommendedName>
</protein>
<evidence type="ECO:0000313" key="1">
    <source>
        <dbReference type="EMBL" id="OJZ64124.1"/>
    </source>
</evidence>
<dbReference type="AlphaFoldDB" id="A0A1Q4H9A2"/>
<keyword evidence="2" id="KW-1185">Reference proteome</keyword>
<proteinExistence type="predicted"/>
<dbReference type="EMBL" id="MPNT01000055">
    <property type="protein sequence ID" value="OJZ64124.1"/>
    <property type="molecule type" value="Genomic_DNA"/>
</dbReference>
<gene>
    <name evidence="1" type="ORF">BRW65_29290</name>
</gene>
<dbReference type="Proteomes" id="UP000186438">
    <property type="component" value="Unassembled WGS sequence"/>
</dbReference>
<organism evidence="1 2">
    <name type="scientific">Mycobacterium paraffinicum</name>
    <dbReference type="NCBI Taxonomy" id="53378"/>
    <lineage>
        <taxon>Bacteria</taxon>
        <taxon>Bacillati</taxon>
        <taxon>Actinomycetota</taxon>
        <taxon>Actinomycetes</taxon>
        <taxon>Mycobacteriales</taxon>
        <taxon>Mycobacteriaceae</taxon>
        <taxon>Mycobacterium</taxon>
    </lineage>
</organism>
<sequence>MELAGLYVYSEHKEGRDAGELVDRPPTGIRATRDRDAVIASEADVVLYTPLSSSLQELDDDVEALLSSGKNVISTATYFAPEFRGPEVVERLTRACHAGNTTLFGTGIEPGFMFDRVAATLTGMCTEVDHLRLVELVDCTDHPAASTLIDALRFGRPASEVHGDMPFGPYFAAFFSEMVTGVARNLGVTLTKLETGLEPATATKDLDLVVGHVKQGTVVAVKHTVAGYVGDHRFLDVEVYWSCERGAGGWPIPPDRYQWIIEIEGKPSVRSVFDTLTTLDPAGDLAAYDPAFHATMATAVNAIPDVCAAPAGILHAPVFAPWRPPTPSG</sequence>
<evidence type="ECO:0008006" key="3">
    <source>
        <dbReference type="Google" id="ProtNLM"/>
    </source>
</evidence>
<dbReference type="STRING" id="53378.BRW65_29290"/>
<evidence type="ECO:0000313" key="2">
    <source>
        <dbReference type="Proteomes" id="UP000186438"/>
    </source>
</evidence>
<accession>A0A1Q4H9A2</accession>
<dbReference type="Gene3D" id="3.40.50.720">
    <property type="entry name" value="NAD(P)-binding Rossmann-like Domain"/>
    <property type="match status" value="1"/>
</dbReference>